<proteinExistence type="predicted"/>
<dbReference type="OrthoDB" id="6121347at2"/>
<protein>
    <submittedName>
        <fullName evidence="1">Uncharacterized protein</fullName>
    </submittedName>
</protein>
<keyword evidence="2" id="KW-1185">Reference proteome</keyword>
<evidence type="ECO:0000313" key="2">
    <source>
        <dbReference type="Proteomes" id="UP000246569"/>
    </source>
</evidence>
<accession>A0A317MQ40</accession>
<sequence length="72" mass="7954">MKKLIRLSEFRSRAYAGQPPCLPTLRAYCERGLLPAERVNGRWWVDLAAYERGEYGVDAAVKSVVSAVLGAA</sequence>
<comment type="caution">
    <text evidence="1">The sequence shown here is derived from an EMBL/GenBank/DDBJ whole genome shotgun (WGS) entry which is preliminary data.</text>
</comment>
<organism evidence="1 2">
    <name type="scientific">Plasticicumulans acidivorans</name>
    <dbReference type="NCBI Taxonomy" id="886464"/>
    <lineage>
        <taxon>Bacteria</taxon>
        <taxon>Pseudomonadati</taxon>
        <taxon>Pseudomonadota</taxon>
        <taxon>Gammaproteobacteria</taxon>
        <taxon>Candidatus Competibacteraceae</taxon>
        <taxon>Plasticicumulans</taxon>
    </lineage>
</organism>
<dbReference type="Proteomes" id="UP000246569">
    <property type="component" value="Unassembled WGS sequence"/>
</dbReference>
<dbReference type="EMBL" id="QGTJ01000019">
    <property type="protein sequence ID" value="PWV58353.1"/>
    <property type="molecule type" value="Genomic_DNA"/>
</dbReference>
<evidence type="ECO:0000313" key="1">
    <source>
        <dbReference type="EMBL" id="PWV58353.1"/>
    </source>
</evidence>
<dbReference type="AlphaFoldDB" id="A0A317MQ40"/>
<reference evidence="1 2" key="1">
    <citation type="submission" date="2018-05" db="EMBL/GenBank/DDBJ databases">
        <title>Genomic Encyclopedia of Type Strains, Phase IV (KMG-IV): sequencing the most valuable type-strain genomes for metagenomic binning, comparative biology and taxonomic classification.</title>
        <authorList>
            <person name="Goeker M."/>
        </authorList>
    </citation>
    <scope>NUCLEOTIDE SEQUENCE [LARGE SCALE GENOMIC DNA]</scope>
    <source>
        <strain evidence="1 2">DSM 23606</strain>
    </source>
</reference>
<gene>
    <name evidence="1" type="ORF">C7443_11926</name>
</gene>
<dbReference type="RefSeq" id="WP_110020656.1">
    <property type="nucleotide sequence ID" value="NZ_QGTJ01000019.1"/>
</dbReference>
<name>A0A317MQ40_9GAMM</name>